<accession>A0A8H7BXY4</accession>
<dbReference type="Pfam" id="PF03097">
    <property type="entry name" value="BRO1"/>
    <property type="match status" value="1"/>
</dbReference>
<comment type="similarity">
    <text evidence="1">Belongs to the palC family.</text>
</comment>
<dbReference type="InterPro" id="IPR037505">
    <property type="entry name" value="pH-resp_palC"/>
</dbReference>
<dbReference type="AlphaFoldDB" id="A0A8H7BXY4"/>
<feature type="domain" description="BRO1" evidence="4">
    <location>
        <begin position="1"/>
        <end position="440"/>
    </location>
</feature>
<keyword evidence="6" id="KW-1185">Reference proteome</keyword>
<evidence type="ECO:0000256" key="2">
    <source>
        <dbReference type="ARBA" id="ARBA00022193"/>
    </source>
</evidence>
<organism evidence="5 6">
    <name type="scientific">Apophysomyces ossiformis</name>
    <dbReference type="NCBI Taxonomy" id="679940"/>
    <lineage>
        <taxon>Eukaryota</taxon>
        <taxon>Fungi</taxon>
        <taxon>Fungi incertae sedis</taxon>
        <taxon>Mucoromycota</taxon>
        <taxon>Mucoromycotina</taxon>
        <taxon>Mucoromycetes</taxon>
        <taxon>Mucorales</taxon>
        <taxon>Mucorineae</taxon>
        <taxon>Mucoraceae</taxon>
        <taxon>Apophysomyces</taxon>
    </lineage>
</organism>
<dbReference type="InterPro" id="IPR004328">
    <property type="entry name" value="BRO1_dom"/>
</dbReference>
<evidence type="ECO:0000256" key="3">
    <source>
        <dbReference type="SAM" id="MobiDB-lite"/>
    </source>
</evidence>
<gene>
    <name evidence="5" type="ORF">EC973_002251</name>
</gene>
<reference evidence="5" key="1">
    <citation type="submission" date="2020-01" db="EMBL/GenBank/DDBJ databases">
        <title>Genome Sequencing of Three Apophysomyces-Like Fungal Strains Confirms a Novel Fungal Genus in the Mucoromycota with divergent Burkholderia-like Endosymbiotic Bacteria.</title>
        <authorList>
            <person name="Stajich J.E."/>
            <person name="Macias A.M."/>
            <person name="Carter-House D."/>
            <person name="Lovett B."/>
            <person name="Kasson L.R."/>
            <person name="Berry K."/>
            <person name="Grigoriev I."/>
            <person name="Chang Y."/>
            <person name="Spatafora J."/>
            <person name="Kasson M.T."/>
        </authorList>
    </citation>
    <scope>NUCLEOTIDE SEQUENCE</scope>
    <source>
        <strain evidence="5">NRRL A-21654</strain>
    </source>
</reference>
<protein>
    <recommendedName>
        <fullName evidence="2">pH-response regulator protein palC</fullName>
    </recommendedName>
</protein>
<sequence>MSYPYSLPTTGTISFVDFLDNTGRYSAEISDATAQRGRIRTVLKGLKKEAQESRDYRLITNTIEDYLPYLISIVNCLEHGELKLQKQKNIETSWRSTLSDHLIHTGSNAPRIMCSDIHYELIFVLMTYAYACSLQSNDILKSVQHDSASASMQYKKACIISEKRTKEIACMIMMMRTLKAADALNTAAGVFQYVANEVIPKWRQPSSNRPVETIKELSTALSKMALADAQSIAISNALLDSKFSNSLIAKLYIGVAGQYEMSYGLISSISNGQEVSSDLKKYLSDGSQFYMAMAKKHLALDAYDNNKIGEALGFLRDCKADLRIVQHAGLSKPHIRKSAVAARACKEEETVNELLQRYTNFNDKVLGDNSTAISSLLIYPYLKFACQRVPSRQDLQRLIPNGRGVLELKRFTLPPPMFGPRNEDHSESQTARYAREGSYF</sequence>
<dbReference type="PROSITE" id="PS51180">
    <property type="entry name" value="BRO1"/>
    <property type="match status" value="1"/>
</dbReference>
<evidence type="ECO:0000313" key="6">
    <source>
        <dbReference type="Proteomes" id="UP000605846"/>
    </source>
</evidence>
<dbReference type="GO" id="GO:0071467">
    <property type="term" value="P:cellular response to pH"/>
    <property type="evidence" value="ECO:0007669"/>
    <property type="project" value="InterPro"/>
</dbReference>
<evidence type="ECO:0000313" key="5">
    <source>
        <dbReference type="EMBL" id="KAF7730444.1"/>
    </source>
</evidence>
<comment type="caution">
    <text evidence="5">The sequence shown here is derived from an EMBL/GenBank/DDBJ whole genome shotgun (WGS) entry which is preliminary data.</text>
</comment>
<dbReference type="OrthoDB" id="10266451at2759"/>
<dbReference type="Proteomes" id="UP000605846">
    <property type="component" value="Unassembled WGS sequence"/>
</dbReference>
<feature type="region of interest" description="Disordered" evidence="3">
    <location>
        <begin position="416"/>
        <end position="440"/>
    </location>
</feature>
<proteinExistence type="inferred from homology"/>
<dbReference type="SMART" id="SM01041">
    <property type="entry name" value="BRO1"/>
    <property type="match status" value="1"/>
</dbReference>
<dbReference type="Gene3D" id="1.25.40.280">
    <property type="entry name" value="alix/aip1 like domains"/>
    <property type="match status" value="1"/>
</dbReference>
<evidence type="ECO:0000256" key="1">
    <source>
        <dbReference type="ARBA" id="ARBA00010997"/>
    </source>
</evidence>
<dbReference type="InterPro" id="IPR038499">
    <property type="entry name" value="BRO1_sf"/>
</dbReference>
<dbReference type="PANTHER" id="PTHR40463:SF1">
    <property type="entry name" value="PH-RESPONSE REGULATOR PROTEIN PALC"/>
    <property type="match status" value="1"/>
</dbReference>
<evidence type="ECO:0000259" key="4">
    <source>
        <dbReference type="PROSITE" id="PS51180"/>
    </source>
</evidence>
<dbReference type="PANTHER" id="PTHR40463">
    <property type="entry name" value="PH-RESPONSE REGULATOR PROTEIN PALC"/>
    <property type="match status" value="1"/>
</dbReference>
<dbReference type="GO" id="GO:0005886">
    <property type="term" value="C:plasma membrane"/>
    <property type="evidence" value="ECO:0007669"/>
    <property type="project" value="TreeGrafter"/>
</dbReference>
<name>A0A8H7BXY4_9FUNG</name>
<dbReference type="EMBL" id="JABAYA010000016">
    <property type="protein sequence ID" value="KAF7730444.1"/>
    <property type="molecule type" value="Genomic_DNA"/>
</dbReference>